<evidence type="ECO:0000313" key="2">
    <source>
        <dbReference type="Proteomes" id="UP001201985"/>
    </source>
</evidence>
<dbReference type="Proteomes" id="UP001201985">
    <property type="component" value="Unassembled WGS sequence"/>
</dbReference>
<dbReference type="RefSeq" id="WP_157985713.1">
    <property type="nucleotide sequence ID" value="NZ_JALBUU010000125.1"/>
</dbReference>
<evidence type="ECO:0000313" key="1">
    <source>
        <dbReference type="EMBL" id="MCI0756935.1"/>
    </source>
</evidence>
<sequence>MSVGLLFVLGAAIAYKIKRMLQLNVFPDVDMVPDEELKALLHYNEVKEAVIWFFHLVF</sequence>
<reference evidence="1 2" key="1">
    <citation type="submission" date="2022-03" db="EMBL/GenBank/DDBJ databases">
        <title>Complete genome analysis of Roseomonas KG 17.1 : a prolific producer of plant growth promoters.</title>
        <authorList>
            <person name="Saadouli I."/>
            <person name="Najjari A."/>
            <person name="Mosbah A."/>
            <person name="Ouzari H.I."/>
        </authorList>
    </citation>
    <scope>NUCLEOTIDE SEQUENCE [LARGE SCALE GENOMIC DNA]</scope>
    <source>
        <strain evidence="1 2">KG17-1</strain>
    </source>
</reference>
<proteinExistence type="predicted"/>
<keyword evidence="2" id="KW-1185">Reference proteome</keyword>
<organism evidence="1 2">
    <name type="scientific">Teichococcus vastitatis</name>
    <dbReference type="NCBI Taxonomy" id="2307076"/>
    <lineage>
        <taxon>Bacteria</taxon>
        <taxon>Pseudomonadati</taxon>
        <taxon>Pseudomonadota</taxon>
        <taxon>Alphaproteobacteria</taxon>
        <taxon>Acetobacterales</taxon>
        <taxon>Roseomonadaceae</taxon>
        <taxon>Roseomonas</taxon>
    </lineage>
</organism>
<protein>
    <submittedName>
        <fullName evidence="1">Uncharacterized protein</fullName>
    </submittedName>
</protein>
<accession>A0ABS9WCB4</accession>
<gene>
    <name evidence="1" type="ORF">MON41_25190</name>
</gene>
<dbReference type="EMBL" id="JALBUU010000125">
    <property type="protein sequence ID" value="MCI0756935.1"/>
    <property type="molecule type" value="Genomic_DNA"/>
</dbReference>
<name>A0ABS9WCB4_9PROT</name>
<comment type="caution">
    <text evidence="1">The sequence shown here is derived from an EMBL/GenBank/DDBJ whole genome shotgun (WGS) entry which is preliminary data.</text>
</comment>